<dbReference type="Pfam" id="PF00753">
    <property type="entry name" value="Lactamase_B"/>
    <property type="match status" value="1"/>
</dbReference>
<dbReference type="EMBL" id="AGRW01000039">
    <property type="protein sequence ID" value="EIC02458.1"/>
    <property type="molecule type" value="Genomic_DNA"/>
</dbReference>
<dbReference type="SMART" id="SM00849">
    <property type="entry name" value="Lactamase_B"/>
    <property type="match status" value="1"/>
</dbReference>
<dbReference type="eggNOG" id="COG0491">
    <property type="taxonomic scope" value="Bacteria"/>
</dbReference>
<reference evidence="6 7" key="1">
    <citation type="submission" date="2011-09" db="EMBL/GenBank/DDBJ databases">
        <title>The draft genome of Treponema saccharophilum DSM 2985.</title>
        <authorList>
            <consortium name="US DOE Joint Genome Institute (JGI-PGF)"/>
            <person name="Lucas S."/>
            <person name="Copeland A."/>
            <person name="Lapidus A."/>
            <person name="Glavina del Rio T."/>
            <person name="Dalin E."/>
            <person name="Tice H."/>
            <person name="Bruce D."/>
            <person name="Goodwin L."/>
            <person name="Pitluck S."/>
            <person name="Peters L."/>
            <person name="Kyrpides N."/>
            <person name="Mavromatis K."/>
            <person name="Ivanova N."/>
            <person name="Markowitz V."/>
            <person name="Cheng J.-F."/>
            <person name="Hugenholtz P."/>
            <person name="Woyke T."/>
            <person name="Wu D."/>
            <person name="Gronow S."/>
            <person name="Wellnitz S."/>
            <person name="Brambilla E."/>
            <person name="Klenk H.-P."/>
            <person name="Eisen J.A."/>
        </authorList>
    </citation>
    <scope>NUCLEOTIDE SEQUENCE [LARGE SCALE GENOMIC DNA]</scope>
    <source>
        <strain evidence="6 7">DSM 2985</strain>
    </source>
</reference>
<dbReference type="AlphaFoldDB" id="H7EJ01"/>
<keyword evidence="7" id="KW-1185">Reference proteome</keyword>
<dbReference type="InterPro" id="IPR036866">
    <property type="entry name" value="RibonucZ/Hydroxyglut_hydro"/>
</dbReference>
<gene>
    <name evidence="6" type="ORF">TresaDRAFT_2100</name>
</gene>
<dbReference type="GO" id="GO:0016787">
    <property type="term" value="F:hydrolase activity"/>
    <property type="evidence" value="ECO:0007669"/>
    <property type="project" value="UniProtKB-KW"/>
</dbReference>
<dbReference type="PATRIC" id="fig|907348.3.peg.813"/>
<sequence>MKIYLHMNLESFSNCYFVVNELSKEALIIDPGKINGRMINQLEDGGLTLRAVLITHHHKGHTMGLSTLGKIYNVNVFAADSGVASSSGCVIKGDGTLALAGMIVSYYSIPGHSSDSMVFKIGNVIFTGDTLQAGIIGSTNNIYAKKTLRNGIRSKLLIMSNDTVIMPGHGPLSTIGVEKVFNLDLK</sequence>
<evidence type="ECO:0000313" key="6">
    <source>
        <dbReference type="EMBL" id="EIC02458.1"/>
    </source>
</evidence>
<dbReference type="InterPro" id="IPR001279">
    <property type="entry name" value="Metallo-B-lactamas"/>
</dbReference>
<evidence type="ECO:0000256" key="3">
    <source>
        <dbReference type="ARBA" id="ARBA00022801"/>
    </source>
</evidence>
<dbReference type="STRING" id="907348.TresaDRAFT_2100"/>
<keyword evidence="4" id="KW-0862">Zinc</keyword>
<evidence type="ECO:0000256" key="2">
    <source>
        <dbReference type="ARBA" id="ARBA00022723"/>
    </source>
</evidence>
<dbReference type="Proteomes" id="UP000003571">
    <property type="component" value="Unassembled WGS sequence"/>
</dbReference>
<dbReference type="OrthoDB" id="358818at2"/>
<feature type="domain" description="Metallo-beta-lactamase" evidence="5">
    <location>
        <begin position="12"/>
        <end position="169"/>
    </location>
</feature>
<keyword evidence="3" id="KW-0378">Hydrolase</keyword>
<dbReference type="InterPro" id="IPR051453">
    <property type="entry name" value="MBL_Glyoxalase_II"/>
</dbReference>
<evidence type="ECO:0000256" key="1">
    <source>
        <dbReference type="ARBA" id="ARBA00001947"/>
    </source>
</evidence>
<keyword evidence="2" id="KW-0479">Metal-binding</keyword>
<dbReference type="CDD" id="cd06262">
    <property type="entry name" value="metallo-hydrolase-like_MBL-fold"/>
    <property type="match status" value="1"/>
</dbReference>
<proteinExistence type="predicted"/>
<dbReference type="SUPFAM" id="SSF56281">
    <property type="entry name" value="Metallo-hydrolase/oxidoreductase"/>
    <property type="match status" value="1"/>
</dbReference>
<evidence type="ECO:0000259" key="5">
    <source>
        <dbReference type="SMART" id="SM00849"/>
    </source>
</evidence>
<comment type="caution">
    <text evidence="6">The sequence shown here is derived from an EMBL/GenBank/DDBJ whole genome shotgun (WGS) entry which is preliminary data.</text>
</comment>
<organism evidence="6 7">
    <name type="scientific">Treponema saccharophilum DSM 2985</name>
    <dbReference type="NCBI Taxonomy" id="907348"/>
    <lineage>
        <taxon>Bacteria</taxon>
        <taxon>Pseudomonadati</taxon>
        <taxon>Spirochaetota</taxon>
        <taxon>Spirochaetia</taxon>
        <taxon>Spirochaetales</taxon>
        <taxon>Treponemataceae</taxon>
        <taxon>Treponema</taxon>
    </lineage>
</organism>
<name>H7EJ01_9SPIR</name>
<comment type="cofactor">
    <cofactor evidence="1">
        <name>Zn(2+)</name>
        <dbReference type="ChEBI" id="CHEBI:29105"/>
    </cofactor>
</comment>
<dbReference type="Gene3D" id="3.60.15.10">
    <property type="entry name" value="Ribonuclease Z/Hydroxyacylglutathione hydrolase-like"/>
    <property type="match status" value="1"/>
</dbReference>
<evidence type="ECO:0000256" key="4">
    <source>
        <dbReference type="ARBA" id="ARBA00022833"/>
    </source>
</evidence>
<dbReference type="PANTHER" id="PTHR46233">
    <property type="entry name" value="HYDROXYACYLGLUTATHIONE HYDROLASE GLOC"/>
    <property type="match status" value="1"/>
</dbReference>
<protein>
    <recommendedName>
        <fullName evidence="5">Metallo-beta-lactamase domain-containing protein</fullName>
    </recommendedName>
</protein>
<evidence type="ECO:0000313" key="7">
    <source>
        <dbReference type="Proteomes" id="UP000003571"/>
    </source>
</evidence>
<dbReference type="GO" id="GO:0046872">
    <property type="term" value="F:metal ion binding"/>
    <property type="evidence" value="ECO:0007669"/>
    <property type="project" value="UniProtKB-KW"/>
</dbReference>
<dbReference type="RefSeq" id="WP_002703137.1">
    <property type="nucleotide sequence ID" value="NZ_AGRW01000039.1"/>
</dbReference>
<accession>H7EJ01</accession>
<dbReference type="PANTHER" id="PTHR46233:SF3">
    <property type="entry name" value="HYDROXYACYLGLUTATHIONE HYDROLASE GLOC"/>
    <property type="match status" value="1"/>
</dbReference>